<reference evidence="1 2" key="1">
    <citation type="journal article" date="2019" name="Nat. Ecol. Evol.">
        <title>Megaphylogeny resolves global patterns of mushroom evolution.</title>
        <authorList>
            <person name="Varga T."/>
            <person name="Krizsan K."/>
            <person name="Foldi C."/>
            <person name="Dima B."/>
            <person name="Sanchez-Garcia M."/>
            <person name="Sanchez-Ramirez S."/>
            <person name="Szollosi G.J."/>
            <person name="Szarkandi J.G."/>
            <person name="Papp V."/>
            <person name="Albert L."/>
            <person name="Andreopoulos W."/>
            <person name="Angelini C."/>
            <person name="Antonin V."/>
            <person name="Barry K.W."/>
            <person name="Bougher N.L."/>
            <person name="Buchanan P."/>
            <person name="Buyck B."/>
            <person name="Bense V."/>
            <person name="Catcheside P."/>
            <person name="Chovatia M."/>
            <person name="Cooper J."/>
            <person name="Damon W."/>
            <person name="Desjardin D."/>
            <person name="Finy P."/>
            <person name="Geml J."/>
            <person name="Haridas S."/>
            <person name="Hughes K."/>
            <person name="Justo A."/>
            <person name="Karasinski D."/>
            <person name="Kautmanova I."/>
            <person name="Kiss B."/>
            <person name="Kocsube S."/>
            <person name="Kotiranta H."/>
            <person name="LaButti K.M."/>
            <person name="Lechner B.E."/>
            <person name="Liimatainen K."/>
            <person name="Lipzen A."/>
            <person name="Lukacs Z."/>
            <person name="Mihaltcheva S."/>
            <person name="Morgado L.N."/>
            <person name="Niskanen T."/>
            <person name="Noordeloos M.E."/>
            <person name="Ohm R.A."/>
            <person name="Ortiz-Santana B."/>
            <person name="Ovrebo C."/>
            <person name="Racz N."/>
            <person name="Riley R."/>
            <person name="Savchenko A."/>
            <person name="Shiryaev A."/>
            <person name="Soop K."/>
            <person name="Spirin V."/>
            <person name="Szebenyi C."/>
            <person name="Tomsovsky M."/>
            <person name="Tulloss R.E."/>
            <person name="Uehling J."/>
            <person name="Grigoriev I.V."/>
            <person name="Vagvolgyi C."/>
            <person name="Papp T."/>
            <person name="Martin F.M."/>
            <person name="Miettinen O."/>
            <person name="Hibbett D.S."/>
            <person name="Nagy L.G."/>
        </authorList>
    </citation>
    <scope>NUCLEOTIDE SEQUENCE [LARGE SCALE GENOMIC DNA]</scope>
    <source>
        <strain evidence="1 2">NL-1719</strain>
    </source>
</reference>
<dbReference type="Proteomes" id="UP000308600">
    <property type="component" value="Unassembled WGS sequence"/>
</dbReference>
<keyword evidence="2" id="KW-1185">Reference proteome</keyword>
<accession>A0ACD3A9Q5</accession>
<evidence type="ECO:0000313" key="1">
    <source>
        <dbReference type="EMBL" id="TFK62129.1"/>
    </source>
</evidence>
<dbReference type="EMBL" id="ML208604">
    <property type="protein sequence ID" value="TFK62129.1"/>
    <property type="molecule type" value="Genomic_DNA"/>
</dbReference>
<gene>
    <name evidence="1" type="ORF">BDN72DRAFT_903500</name>
</gene>
<proteinExistence type="predicted"/>
<evidence type="ECO:0000313" key="2">
    <source>
        <dbReference type="Proteomes" id="UP000308600"/>
    </source>
</evidence>
<name>A0ACD3A9Q5_9AGAR</name>
<sequence length="455" mass="51072">MLLVDLPRDILEGIAQSLTTIDKKSLPSLALASRALCHPTQRQIFQSIFLTVRFHNSAIPYSSNPLSPPPHLTRLRNVLTENPMLATYVQEVQCTYLEISPSIGLRNWMVDHGLLFAEILELLGDSPIKYLSILSTPCPSSILTNWTSFHNTLQQTLIHRIFNKGTLSSVHIGGFSLPQNVFRAFVRLTDVCLGDVLWLPRDDDLFHSEEPSSYSNKQIQSTGNSPLQRLSSLRVTISDTRNASLEILGPEMGFELTRLQTLQLDLVIAVPRSSIDRFLLLPNLKDLTISFPPRSPAFNTNTPPTGIDLNAALKLRNLTLLHNLFFLDLDDFSWIGPTLSSLQPTVALRTLTITIILCSHISDYSHTSDTTEFTVAFTTLSQTLSCFHRVFESKLERIGVEIELIYPERKESVELFKRQIEEHLVWDGCGDVLMLTVAAVEGFTMRVDADASPQF</sequence>
<protein>
    <submittedName>
        <fullName evidence="1">Uncharacterized protein</fullName>
    </submittedName>
</protein>
<organism evidence="1 2">
    <name type="scientific">Pluteus cervinus</name>
    <dbReference type="NCBI Taxonomy" id="181527"/>
    <lineage>
        <taxon>Eukaryota</taxon>
        <taxon>Fungi</taxon>
        <taxon>Dikarya</taxon>
        <taxon>Basidiomycota</taxon>
        <taxon>Agaricomycotina</taxon>
        <taxon>Agaricomycetes</taxon>
        <taxon>Agaricomycetidae</taxon>
        <taxon>Agaricales</taxon>
        <taxon>Pluteineae</taxon>
        <taxon>Pluteaceae</taxon>
        <taxon>Pluteus</taxon>
    </lineage>
</organism>